<dbReference type="SUPFAM" id="SSF51556">
    <property type="entry name" value="Metallo-dependent hydrolases"/>
    <property type="match status" value="1"/>
</dbReference>
<accession>A0ABX1NCI4</accession>
<evidence type="ECO:0000313" key="2">
    <source>
        <dbReference type="Proteomes" id="UP000634522"/>
    </source>
</evidence>
<dbReference type="Pfam" id="PF01244">
    <property type="entry name" value="Peptidase_M19"/>
    <property type="match status" value="1"/>
</dbReference>
<organism evidence="1 2">
    <name type="scientific">Aromatoleum toluolicum</name>
    <dbReference type="NCBI Taxonomy" id="90060"/>
    <lineage>
        <taxon>Bacteria</taxon>
        <taxon>Pseudomonadati</taxon>
        <taxon>Pseudomonadota</taxon>
        <taxon>Betaproteobacteria</taxon>
        <taxon>Rhodocyclales</taxon>
        <taxon>Rhodocyclaceae</taxon>
        <taxon>Aromatoleum</taxon>
    </lineage>
</organism>
<evidence type="ECO:0008006" key="3">
    <source>
        <dbReference type="Google" id="ProtNLM"/>
    </source>
</evidence>
<name>A0ABX1NCI4_9RHOO</name>
<dbReference type="Proteomes" id="UP000634522">
    <property type="component" value="Unassembled WGS sequence"/>
</dbReference>
<keyword evidence="2" id="KW-1185">Reference proteome</keyword>
<dbReference type="InterPro" id="IPR032466">
    <property type="entry name" value="Metal_Hydrolase"/>
</dbReference>
<dbReference type="InterPro" id="IPR008257">
    <property type="entry name" value="Pept_M19"/>
</dbReference>
<sequence length="84" mass="9183">MSDEELRFVADRGGFLGVTMFPPFLRRDIHANVMDCEEAIDDTINAVGEDCVGIGTNFTQGSDDLVLERSAFVLAQSQAQGRLC</sequence>
<evidence type="ECO:0000313" key="1">
    <source>
        <dbReference type="EMBL" id="NMF96925.1"/>
    </source>
</evidence>
<reference evidence="1 2" key="1">
    <citation type="submission" date="2019-12" db="EMBL/GenBank/DDBJ databases">
        <title>Comparative genomics gives insights into the taxonomy of the Azoarcus-Aromatoleum group and reveals separate origins of nif in the plant-associated Azoarcus and non-plant-associated Aromatoleum sub-groups.</title>
        <authorList>
            <person name="Lafos M."/>
            <person name="Maluk M."/>
            <person name="Batista M."/>
            <person name="Junghare M."/>
            <person name="Carmona M."/>
            <person name="Faoro H."/>
            <person name="Cruz L.M."/>
            <person name="Battistoni F."/>
            <person name="De Souza E."/>
            <person name="Pedrosa F."/>
            <person name="Chen W.-M."/>
            <person name="Poole P.S."/>
            <person name="Dixon R.A."/>
            <person name="James E.K."/>
        </authorList>
    </citation>
    <scope>NUCLEOTIDE SEQUENCE [LARGE SCALE GENOMIC DNA]</scope>
    <source>
        <strain evidence="1 2">T</strain>
    </source>
</reference>
<comment type="caution">
    <text evidence="1">The sequence shown here is derived from an EMBL/GenBank/DDBJ whole genome shotgun (WGS) entry which is preliminary data.</text>
</comment>
<dbReference type="EMBL" id="WTVS01000009">
    <property type="protein sequence ID" value="NMF96925.1"/>
    <property type="molecule type" value="Genomic_DNA"/>
</dbReference>
<gene>
    <name evidence="1" type="ORF">GPA27_05935</name>
</gene>
<dbReference type="Gene3D" id="3.20.20.140">
    <property type="entry name" value="Metal-dependent hydrolases"/>
    <property type="match status" value="1"/>
</dbReference>
<protein>
    <recommendedName>
        <fullName evidence="3">Dihydrodipicolinate synthase family protein</fullName>
    </recommendedName>
</protein>
<proteinExistence type="predicted"/>